<evidence type="ECO:0000256" key="1">
    <source>
        <dbReference type="ARBA" id="ARBA00022553"/>
    </source>
</evidence>
<comment type="caution">
    <text evidence="10">The sequence shown here is derived from an EMBL/GenBank/DDBJ whole genome shotgun (WGS) entry which is preliminary data.</text>
</comment>
<dbReference type="SMART" id="SM00448">
    <property type="entry name" value="REC"/>
    <property type="match status" value="1"/>
</dbReference>
<dbReference type="GO" id="GO:0000156">
    <property type="term" value="F:phosphorelay response regulator activity"/>
    <property type="evidence" value="ECO:0007669"/>
    <property type="project" value="TreeGrafter"/>
</dbReference>
<reference evidence="10 11" key="1">
    <citation type="submission" date="2019-12" db="EMBL/GenBank/DDBJ databases">
        <authorList>
            <person name="Kim Y.S."/>
        </authorList>
    </citation>
    <scope>NUCLEOTIDE SEQUENCE [LARGE SCALE GENOMIC DNA]</scope>
    <source>
        <strain evidence="10 11">GA093</strain>
    </source>
</reference>
<dbReference type="PANTHER" id="PTHR48111">
    <property type="entry name" value="REGULATOR OF RPOS"/>
    <property type="match status" value="1"/>
</dbReference>
<dbReference type="Gene3D" id="1.10.10.10">
    <property type="entry name" value="Winged helix-like DNA-binding domain superfamily/Winged helix DNA-binding domain"/>
    <property type="match status" value="1"/>
</dbReference>
<proteinExistence type="predicted"/>
<evidence type="ECO:0000256" key="6">
    <source>
        <dbReference type="PROSITE-ProRule" id="PRU00169"/>
    </source>
</evidence>
<dbReference type="Pfam" id="PF00072">
    <property type="entry name" value="Response_reg"/>
    <property type="match status" value="1"/>
</dbReference>
<keyword evidence="4 7" id="KW-0238">DNA-binding</keyword>
<dbReference type="InterPro" id="IPR039420">
    <property type="entry name" value="WalR-like"/>
</dbReference>
<gene>
    <name evidence="10" type="ORF">GON26_06195</name>
</gene>
<dbReference type="InterPro" id="IPR011006">
    <property type="entry name" value="CheY-like_superfamily"/>
</dbReference>
<dbReference type="GO" id="GO:0032993">
    <property type="term" value="C:protein-DNA complex"/>
    <property type="evidence" value="ECO:0007669"/>
    <property type="project" value="TreeGrafter"/>
</dbReference>
<protein>
    <submittedName>
        <fullName evidence="10">Response regulator</fullName>
    </submittedName>
</protein>
<evidence type="ECO:0000256" key="2">
    <source>
        <dbReference type="ARBA" id="ARBA00023012"/>
    </source>
</evidence>
<feature type="domain" description="OmpR/PhoB-type" evidence="9">
    <location>
        <begin position="122"/>
        <end position="220"/>
    </location>
</feature>
<keyword evidence="2" id="KW-0902">Two-component regulatory system</keyword>
<dbReference type="Gene3D" id="3.40.50.2300">
    <property type="match status" value="1"/>
</dbReference>
<dbReference type="Pfam" id="PF00486">
    <property type="entry name" value="Trans_reg_C"/>
    <property type="match status" value="1"/>
</dbReference>
<dbReference type="Gene3D" id="6.10.250.690">
    <property type="match status" value="1"/>
</dbReference>
<dbReference type="CDD" id="cd17624">
    <property type="entry name" value="REC_OmpR_PmrA-like"/>
    <property type="match status" value="1"/>
</dbReference>
<dbReference type="SMART" id="SM00862">
    <property type="entry name" value="Trans_reg_C"/>
    <property type="match status" value="1"/>
</dbReference>
<sequence>MHILIVEDELGIVQFLQQGLQEEGYQITTASDGSKGFELIKNQKFDLILLDWMLPKINGLDLCKAIRIKDQKTPVIFLTAKDTVHETIEGLRAGANDYIKKPFSFDELLARIKIHFRTFEKEEILTLGSIKIDLAKHIVTNNNIEISLTQREFELLTYLVKNKGKVCTRNDILKDVWDIHFEYDTGVIDVFMNAIRKKLKLKIEEDYIKTIRGIGYIANDL</sequence>
<dbReference type="FunFam" id="3.40.50.2300:FF:000001">
    <property type="entry name" value="DNA-binding response regulator PhoB"/>
    <property type="match status" value="1"/>
</dbReference>
<evidence type="ECO:0000256" key="5">
    <source>
        <dbReference type="ARBA" id="ARBA00023163"/>
    </source>
</evidence>
<dbReference type="PROSITE" id="PS50110">
    <property type="entry name" value="RESPONSE_REGULATORY"/>
    <property type="match status" value="1"/>
</dbReference>
<keyword evidence="1 6" id="KW-0597">Phosphoprotein</keyword>
<evidence type="ECO:0000259" key="8">
    <source>
        <dbReference type="PROSITE" id="PS50110"/>
    </source>
</evidence>
<evidence type="ECO:0000256" key="7">
    <source>
        <dbReference type="PROSITE-ProRule" id="PRU01091"/>
    </source>
</evidence>
<dbReference type="InterPro" id="IPR001789">
    <property type="entry name" value="Sig_transdc_resp-reg_receiver"/>
</dbReference>
<feature type="domain" description="Response regulatory" evidence="8">
    <location>
        <begin position="2"/>
        <end position="116"/>
    </location>
</feature>
<evidence type="ECO:0000256" key="4">
    <source>
        <dbReference type="ARBA" id="ARBA00023125"/>
    </source>
</evidence>
<keyword evidence="3" id="KW-0805">Transcription regulation</keyword>
<dbReference type="CDD" id="cd00383">
    <property type="entry name" value="trans_reg_C"/>
    <property type="match status" value="1"/>
</dbReference>
<dbReference type="RefSeq" id="WP_160373871.1">
    <property type="nucleotide sequence ID" value="NZ_WSTB01000003.1"/>
</dbReference>
<organism evidence="10 11">
    <name type="scientific">Flavobacterium hydrocarbonoxydans</name>
    <dbReference type="NCBI Taxonomy" id="2683249"/>
    <lineage>
        <taxon>Bacteria</taxon>
        <taxon>Pseudomonadati</taxon>
        <taxon>Bacteroidota</taxon>
        <taxon>Flavobacteriia</taxon>
        <taxon>Flavobacteriales</taxon>
        <taxon>Flavobacteriaceae</taxon>
        <taxon>Flavobacterium</taxon>
    </lineage>
</organism>
<name>A0A6I4NMZ6_9FLAO</name>
<accession>A0A6I4NMZ6</accession>
<dbReference type="EMBL" id="WSTB01000003">
    <property type="protein sequence ID" value="MWB93945.1"/>
    <property type="molecule type" value="Genomic_DNA"/>
</dbReference>
<dbReference type="PANTHER" id="PTHR48111:SF22">
    <property type="entry name" value="REGULATOR OF RPOS"/>
    <property type="match status" value="1"/>
</dbReference>
<dbReference type="InterPro" id="IPR036388">
    <property type="entry name" value="WH-like_DNA-bd_sf"/>
</dbReference>
<dbReference type="PROSITE" id="PS51755">
    <property type="entry name" value="OMPR_PHOB"/>
    <property type="match status" value="1"/>
</dbReference>
<keyword evidence="5" id="KW-0804">Transcription</keyword>
<dbReference type="Proteomes" id="UP000471501">
    <property type="component" value="Unassembled WGS sequence"/>
</dbReference>
<dbReference type="AlphaFoldDB" id="A0A6I4NMZ6"/>
<dbReference type="SUPFAM" id="SSF52172">
    <property type="entry name" value="CheY-like"/>
    <property type="match status" value="1"/>
</dbReference>
<keyword evidence="11" id="KW-1185">Reference proteome</keyword>
<dbReference type="FunFam" id="1.10.10.10:FF:000005">
    <property type="entry name" value="Two-component system response regulator"/>
    <property type="match status" value="1"/>
</dbReference>
<dbReference type="InterPro" id="IPR001867">
    <property type="entry name" value="OmpR/PhoB-type_DNA-bd"/>
</dbReference>
<dbReference type="GO" id="GO:0005829">
    <property type="term" value="C:cytosol"/>
    <property type="evidence" value="ECO:0007669"/>
    <property type="project" value="TreeGrafter"/>
</dbReference>
<dbReference type="GO" id="GO:0006355">
    <property type="term" value="P:regulation of DNA-templated transcription"/>
    <property type="evidence" value="ECO:0007669"/>
    <property type="project" value="InterPro"/>
</dbReference>
<evidence type="ECO:0000256" key="3">
    <source>
        <dbReference type="ARBA" id="ARBA00023015"/>
    </source>
</evidence>
<feature type="modified residue" description="4-aspartylphosphate" evidence="6">
    <location>
        <position position="51"/>
    </location>
</feature>
<evidence type="ECO:0000313" key="11">
    <source>
        <dbReference type="Proteomes" id="UP000471501"/>
    </source>
</evidence>
<dbReference type="GO" id="GO:0000976">
    <property type="term" value="F:transcription cis-regulatory region binding"/>
    <property type="evidence" value="ECO:0007669"/>
    <property type="project" value="TreeGrafter"/>
</dbReference>
<evidence type="ECO:0000313" key="10">
    <source>
        <dbReference type="EMBL" id="MWB93945.1"/>
    </source>
</evidence>
<evidence type="ECO:0000259" key="9">
    <source>
        <dbReference type="PROSITE" id="PS51755"/>
    </source>
</evidence>
<feature type="DNA-binding region" description="OmpR/PhoB-type" evidence="7">
    <location>
        <begin position="122"/>
        <end position="220"/>
    </location>
</feature>